<dbReference type="AlphaFoldDB" id="M4RXT2"/>
<dbReference type="KEGG" id="gps:C427_4905"/>
<feature type="domain" description="Xylose operon regulatory protein N-terminal" evidence="1">
    <location>
        <begin position="1"/>
        <end position="73"/>
    </location>
</feature>
<evidence type="ECO:0000313" key="2">
    <source>
        <dbReference type="EMBL" id="AGH47004.1"/>
    </source>
</evidence>
<accession>M4RXT2</accession>
<gene>
    <name evidence="2" type="ORF">C427_4905</name>
</gene>
<name>M4RXT2_9ALTE</name>
<dbReference type="eggNOG" id="COG1609">
    <property type="taxonomic scope" value="Bacteria"/>
</dbReference>
<protein>
    <submittedName>
        <fullName evidence="2">AraC family transcriptional regulator</fullName>
    </submittedName>
</protein>
<keyword evidence="3" id="KW-1185">Reference proteome</keyword>
<dbReference type="Gene3D" id="3.40.50.2300">
    <property type="match status" value="1"/>
</dbReference>
<dbReference type="InterPro" id="IPR054031">
    <property type="entry name" value="XylR_PBP1"/>
</dbReference>
<dbReference type="Proteomes" id="UP000011864">
    <property type="component" value="Chromosome"/>
</dbReference>
<dbReference type="HOGENOM" id="CLU_142226_1_0_6"/>
<dbReference type="EMBL" id="CP003837">
    <property type="protein sequence ID" value="AGH47004.1"/>
    <property type="molecule type" value="Genomic_DNA"/>
</dbReference>
<organism evidence="2 3">
    <name type="scientific">Paraglaciecola psychrophila 170</name>
    <dbReference type="NCBI Taxonomy" id="1129794"/>
    <lineage>
        <taxon>Bacteria</taxon>
        <taxon>Pseudomonadati</taxon>
        <taxon>Pseudomonadota</taxon>
        <taxon>Gammaproteobacteria</taxon>
        <taxon>Alteromonadales</taxon>
        <taxon>Alteromonadaceae</taxon>
        <taxon>Paraglaciecola</taxon>
    </lineage>
</organism>
<evidence type="ECO:0000259" key="1">
    <source>
        <dbReference type="Pfam" id="PF22177"/>
    </source>
</evidence>
<proteinExistence type="predicted"/>
<dbReference type="PATRIC" id="fig|1129794.4.peg.4889"/>
<evidence type="ECO:0000313" key="3">
    <source>
        <dbReference type="Proteomes" id="UP000011864"/>
    </source>
</evidence>
<dbReference type="STRING" id="1129794.C427_4905"/>
<sequence length="73" mass="8341">MLFNANKVYDRQVIEGIGHYLQSTTADWDVYLEEDCLARLNNLDNWEVDGIIAYFDDPVMQSALSDLDIPVMG</sequence>
<dbReference type="Pfam" id="PF22177">
    <property type="entry name" value="PBP1_XylR"/>
    <property type="match status" value="1"/>
</dbReference>
<reference evidence="2 3" key="1">
    <citation type="journal article" date="2013" name="Genome Announc.">
        <title>Complete Genome Sequence of Glaciecola psychrophila Strain 170T.</title>
        <authorList>
            <person name="Yin J."/>
            <person name="Chen J."/>
            <person name="Liu G."/>
            <person name="Yu Y."/>
            <person name="Song L."/>
            <person name="Wang X."/>
            <person name="Qu X."/>
        </authorList>
    </citation>
    <scope>NUCLEOTIDE SEQUENCE [LARGE SCALE GENOMIC DNA]</scope>
    <source>
        <strain evidence="2 3">170</strain>
    </source>
</reference>